<accession>A0A2A9NPV1</accession>
<dbReference type="OrthoDB" id="3478523at2759"/>
<dbReference type="EMBL" id="KZ301976">
    <property type="protein sequence ID" value="PFH53015.1"/>
    <property type="molecule type" value="Genomic_DNA"/>
</dbReference>
<sequence length="342" mass="39921">MFSSIVKRLPSLPPEVVHKVLSDLRLSRILHLICAHDIPYIDVCVSSHFHIGKLLPASRLPQIKQFFSLYLDIIKQHRHPGLHHPHISLLECDAQLFLNRGGTPDDIVYHITSVILIKLSAYDPYRFALSPFSPDKQIPSLYETDTTDVVSLRHFFDTLLNAEATMNKIKSNQLRRLAQLISENPKTLKVVHDQSQEARRSDQHRIDQLLVLSEKMVKYQILDKSSIASRIFASHNIFLVPYDRLLRGFLKVIRRISRTKYTPYAPSEKKDERVGGLRQPQFNTAYSRIEFQNIQDRIQPMDERELQWLEAFLKVCRYMSHMDVIWNNNTTVAEYWAKHFSP</sequence>
<gene>
    <name evidence="1" type="ORF">AMATHDRAFT_138927</name>
</gene>
<evidence type="ECO:0000313" key="2">
    <source>
        <dbReference type="Proteomes" id="UP000242287"/>
    </source>
</evidence>
<keyword evidence="2" id="KW-1185">Reference proteome</keyword>
<protein>
    <submittedName>
        <fullName evidence="1">Uncharacterized protein</fullName>
    </submittedName>
</protein>
<name>A0A2A9NPV1_9AGAR</name>
<reference evidence="1 2" key="1">
    <citation type="submission" date="2014-02" db="EMBL/GenBank/DDBJ databases">
        <title>Transposable element dynamics among asymbiotic and ectomycorrhizal Amanita fungi.</title>
        <authorList>
            <consortium name="DOE Joint Genome Institute"/>
            <person name="Hess J."/>
            <person name="Skrede I."/>
            <person name="Wolfe B."/>
            <person name="LaButti K."/>
            <person name="Ohm R.A."/>
            <person name="Grigoriev I.V."/>
            <person name="Pringle A."/>
        </authorList>
    </citation>
    <scope>NUCLEOTIDE SEQUENCE [LARGE SCALE GENOMIC DNA]</scope>
    <source>
        <strain evidence="1 2">SKay4041</strain>
    </source>
</reference>
<proteinExistence type="predicted"/>
<organism evidence="1 2">
    <name type="scientific">Amanita thiersii Skay4041</name>
    <dbReference type="NCBI Taxonomy" id="703135"/>
    <lineage>
        <taxon>Eukaryota</taxon>
        <taxon>Fungi</taxon>
        <taxon>Dikarya</taxon>
        <taxon>Basidiomycota</taxon>
        <taxon>Agaricomycotina</taxon>
        <taxon>Agaricomycetes</taxon>
        <taxon>Agaricomycetidae</taxon>
        <taxon>Agaricales</taxon>
        <taxon>Pluteineae</taxon>
        <taxon>Amanitaceae</taxon>
        <taxon>Amanita</taxon>
    </lineage>
</organism>
<dbReference type="AlphaFoldDB" id="A0A2A9NPV1"/>
<evidence type="ECO:0000313" key="1">
    <source>
        <dbReference type="EMBL" id="PFH53015.1"/>
    </source>
</evidence>
<dbReference type="Proteomes" id="UP000242287">
    <property type="component" value="Unassembled WGS sequence"/>
</dbReference>